<proteinExistence type="predicted"/>
<gene>
    <name evidence="2" type="ORF">GIL414_LOCUS85893</name>
</gene>
<feature type="compositionally biased region" description="Polar residues" evidence="1">
    <location>
        <begin position="84"/>
        <end position="104"/>
    </location>
</feature>
<accession>A0A8S3K0L6</accession>
<organism evidence="2 3">
    <name type="scientific">Rotaria magnacalcarata</name>
    <dbReference type="NCBI Taxonomy" id="392030"/>
    <lineage>
        <taxon>Eukaryota</taxon>
        <taxon>Metazoa</taxon>
        <taxon>Spiralia</taxon>
        <taxon>Gnathifera</taxon>
        <taxon>Rotifera</taxon>
        <taxon>Eurotatoria</taxon>
        <taxon>Bdelloidea</taxon>
        <taxon>Philodinida</taxon>
        <taxon>Philodinidae</taxon>
        <taxon>Rotaria</taxon>
    </lineage>
</organism>
<sequence>MYTKDSQKKRFIPVYIKKEFVATGWLGVRIVGPQYIRFEKRSFDDTAKELIKLIIEDETQQESDKNKQTDQSAKPSPPIDNKPVDNTDNQIKPTENNDVNSVQTPLKKPIEQWKRKDITQWFYDNRIHKELVDLYDFQCGTDLLLYGQCLRPDWQTEYQAI</sequence>
<evidence type="ECO:0000313" key="3">
    <source>
        <dbReference type="Proteomes" id="UP000681720"/>
    </source>
</evidence>
<dbReference type="Proteomes" id="UP000681720">
    <property type="component" value="Unassembled WGS sequence"/>
</dbReference>
<feature type="non-terminal residue" evidence="2">
    <location>
        <position position="161"/>
    </location>
</feature>
<comment type="caution">
    <text evidence="2">The sequence shown here is derived from an EMBL/GenBank/DDBJ whole genome shotgun (WGS) entry which is preliminary data.</text>
</comment>
<protein>
    <submittedName>
        <fullName evidence="2">Uncharacterized protein</fullName>
    </submittedName>
</protein>
<feature type="region of interest" description="Disordered" evidence="1">
    <location>
        <begin position="59"/>
        <end position="105"/>
    </location>
</feature>
<evidence type="ECO:0000313" key="2">
    <source>
        <dbReference type="EMBL" id="CAF5224035.1"/>
    </source>
</evidence>
<feature type="non-terminal residue" evidence="2">
    <location>
        <position position="1"/>
    </location>
</feature>
<dbReference type="EMBL" id="CAJOBJ010372401">
    <property type="protein sequence ID" value="CAF5224035.1"/>
    <property type="molecule type" value="Genomic_DNA"/>
</dbReference>
<reference evidence="2" key="1">
    <citation type="submission" date="2021-02" db="EMBL/GenBank/DDBJ databases">
        <authorList>
            <person name="Nowell W R."/>
        </authorList>
    </citation>
    <scope>NUCLEOTIDE SEQUENCE</scope>
</reference>
<dbReference type="AlphaFoldDB" id="A0A8S3K0L6"/>
<evidence type="ECO:0000256" key="1">
    <source>
        <dbReference type="SAM" id="MobiDB-lite"/>
    </source>
</evidence>
<name>A0A8S3K0L6_9BILA</name>